<reference evidence="5 6" key="1">
    <citation type="submission" date="2023-07" db="EMBL/GenBank/DDBJ databases">
        <title>Genomic Encyclopedia of Type Strains, Phase IV (KMG-IV): sequencing the most valuable type-strain genomes for metagenomic binning, comparative biology and taxonomic classification.</title>
        <authorList>
            <person name="Goeker M."/>
        </authorList>
    </citation>
    <scope>NUCLEOTIDE SEQUENCE [LARGE SCALE GENOMIC DNA]</scope>
    <source>
        <strain evidence="5 6">DSM 4006</strain>
    </source>
</reference>
<evidence type="ECO:0000259" key="3">
    <source>
        <dbReference type="Pfam" id="PF00149"/>
    </source>
</evidence>
<keyword evidence="6" id="KW-1185">Reference proteome</keyword>
<comment type="similarity">
    <text evidence="2">Belongs to the 5'-nucleotidase family.</text>
</comment>
<accession>A0ABT9XKB9</accession>
<evidence type="ECO:0000256" key="1">
    <source>
        <dbReference type="ARBA" id="ARBA00022729"/>
    </source>
</evidence>
<evidence type="ECO:0000259" key="4">
    <source>
        <dbReference type="Pfam" id="PF02872"/>
    </source>
</evidence>
<dbReference type="Proteomes" id="UP001232973">
    <property type="component" value="Unassembled WGS sequence"/>
</dbReference>
<keyword evidence="2" id="KW-0547">Nucleotide-binding</keyword>
<gene>
    <name evidence="5" type="ORF">J2S03_002618</name>
</gene>
<protein>
    <submittedName>
        <fullName evidence="5">2',3'-cyclic-nucleotide 2'-phosphodiesterase (5'-nucleotidase family)</fullName>
    </submittedName>
</protein>
<name>A0ABT9XKB9_9BACL</name>
<comment type="caution">
    <text evidence="5">The sequence shown here is derived from an EMBL/GenBank/DDBJ whole genome shotgun (WGS) entry which is preliminary data.</text>
</comment>
<dbReference type="EMBL" id="JAUSTP010000023">
    <property type="protein sequence ID" value="MDQ0190751.1"/>
    <property type="molecule type" value="Genomic_DNA"/>
</dbReference>
<dbReference type="SUPFAM" id="SSF55816">
    <property type="entry name" value="5'-nucleotidase (syn. UDP-sugar hydrolase), C-terminal domain"/>
    <property type="match status" value="1"/>
</dbReference>
<feature type="domain" description="5'-Nucleotidase C-terminal" evidence="4">
    <location>
        <begin position="291"/>
        <end position="427"/>
    </location>
</feature>
<dbReference type="PRINTS" id="PR01607">
    <property type="entry name" value="APYRASEFAMLY"/>
</dbReference>
<dbReference type="Gene3D" id="3.60.21.10">
    <property type="match status" value="1"/>
</dbReference>
<evidence type="ECO:0000256" key="2">
    <source>
        <dbReference type="RuleBase" id="RU362119"/>
    </source>
</evidence>
<sequence>MNIHLFHINDVHSQLENYMRLGKQLRSLRQRHTQAGEWTLTFDIGDTLDRVRPETEATFGEVNAALMSALGCDGWVFGNNEGLTIPVQRWANLAARAQVPVLGTNIRQPDGTPFPFFADTWIYEREGVRLGVFGVTPNFEGPYGVLGVQVRDPFACAAAAVAQLRQAGCDIVVALSHLGLHQDQALAREVPGIDVILGGHTHQFMTEPVFVGSTAIFQPGKHGVVFGHTVIDYDVQRRSIRQVHSEPVAVNLHGPLDTQMLSAYRGYLPDIESSLSRCVARLSEPLSVAFDRESWFGNLLVDILFQRYPCDLGIMMAGALTASLLKGEVQLQHVLGACTTPTRPIRLTLQGRDLIQALEASIQPETYHRPGFGFGFRGAVVGVLAVANAEIVLERAMGGACRIAAVKVAGQRVDPNRWYRVVTCEYLWLSPVFPAFHRGRNIEFHQPLVRDLLLEGLADAALLQQARVPRYSYLR</sequence>
<dbReference type="InterPro" id="IPR006179">
    <property type="entry name" value="5_nucleotidase/apyrase"/>
</dbReference>
<evidence type="ECO:0000313" key="5">
    <source>
        <dbReference type="EMBL" id="MDQ0190751.1"/>
    </source>
</evidence>
<feature type="domain" description="Calcineurin-like phosphoesterase" evidence="3">
    <location>
        <begin position="5"/>
        <end position="203"/>
    </location>
</feature>
<dbReference type="InterPro" id="IPR008334">
    <property type="entry name" value="5'-Nucleotdase_C"/>
</dbReference>
<dbReference type="PANTHER" id="PTHR11575">
    <property type="entry name" value="5'-NUCLEOTIDASE-RELATED"/>
    <property type="match status" value="1"/>
</dbReference>
<dbReference type="CDD" id="cd00845">
    <property type="entry name" value="MPP_UshA_N_like"/>
    <property type="match status" value="1"/>
</dbReference>
<dbReference type="RefSeq" id="WP_274454475.1">
    <property type="nucleotide sequence ID" value="NZ_CP067097.1"/>
</dbReference>
<keyword evidence="1" id="KW-0732">Signal</keyword>
<dbReference type="Pfam" id="PF02872">
    <property type="entry name" value="5_nucleotid_C"/>
    <property type="match status" value="1"/>
</dbReference>
<dbReference type="Pfam" id="PF00149">
    <property type="entry name" value="Metallophos"/>
    <property type="match status" value="1"/>
</dbReference>
<dbReference type="InterPro" id="IPR029052">
    <property type="entry name" value="Metallo-depent_PP-like"/>
</dbReference>
<organism evidence="5 6">
    <name type="scientific">Alicyclobacillus cycloheptanicus</name>
    <dbReference type="NCBI Taxonomy" id="1457"/>
    <lineage>
        <taxon>Bacteria</taxon>
        <taxon>Bacillati</taxon>
        <taxon>Bacillota</taxon>
        <taxon>Bacilli</taxon>
        <taxon>Bacillales</taxon>
        <taxon>Alicyclobacillaceae</taxon>
        <taxon>Alicyclobacillus</taxon>
    </lineage>
</organism>
<proteinExistence type="inferred from homology"/>
<evidence type="ECO:0000313" key="6">
    <source>
        <dbReference type="Proteomes" id="UP001232973"/>
    </source>
</evidence>
<dbReference type="PANTHER" id="PTHR11575:SF23">
    <property type="entry name" value="5-NUCLEOTIDASE FAMILY PROTEIN"/>
    <property type="match status" value="1"/>
</dbReference>
<dbReference type="SUPFAM" id="SSF56300">
    <property type="entry name" value="Metallo-dependent phosphatases"/>
    <property type="match status" value="1"/>
</dbReference>
<dbReference type="InterPro" id="IPR036907">
    <property type="entry name" value="5'-Nucleotdase_C_sf"/>
</dbReference>
<keyword evidence="2" id="KW-0378">Hydrolase</keyword>
<dbReference type="Gene3D" id="3.90.780.10">
    <property type="entry name" value="5'-Nucleotidase, C-terminal domain"/>
    <property type="match status" value="1"/>
</dbReference>
<dbReference type="InterPro" id="IPR004843">
    <property type="entry name" value="Calcineurin-like_PHP"/>
</dbReference>